<dbReference type="InterPro" id="IPR013324">
    <property type="entry name" value="RNA_pol_sigma_r3/r4-like"/>
</dbReference>
<dbReference type="AlphaFoldDB" id="A0A4R2IC16"/>
<keyword evidence="6" id="KW-1185">Reference proteome</keyword>
<dbReference type="Gene3D" id="1.10.10.10">
    <property type="entry name" value="Winged helix-like DNA-binding domain superfamily/Winged helix DNA-binding domain"/>
    <property type="match status" value="1"/>
</dbReference>
<dbReference type="Proteomes" id="UP000294862">
    <property type="component" value="Unassembled WGS sequence"/>
</dbReference>
<dbReference type="SUPFAM" id="SSF88659">
    <property type="entry name" value="Sigma3 and sigma4 domains of RNA polymerase sigma factors"/>
    <property type="match status" value="1"/>
</dbReference>
<accession>A0A4R2IC16</accession>
<keyword evidence="3" id="KW-0804">Transcription</keyword>
<dbReference type="Pfam" id="PF07638">
    <property type="entry name" value="Sigma70_ECF"/>
    <property type="match status" value="1"/>
</dbReference>
<proteinExistence type="predicted"/>
<dbReference type="InterPro" id="IPR011517">
    <property type="entry name" value="RNA_pol_sigma70_ECF-like"/>
</dbReference>
<dbReference type="PANTHER" id="PTHR43133:SF39">
    <property type="entry name" value="SIMILAR TO RNA POLYMERASE SIGMA-E FACTOR"/>
    <property type="match status" value="1"/>
</dbReference>
<feature type="domain" description="RNA polymerase sigma-70 ECF-like HTH" evidence="4">
    <location>
        <begin position="15"/>
        <end position="178"/>
    </location>
</feature>
<dbReference type="RefSeq" id="WP_131995176.1">
    <property type="nucleotide sequence ID" value="NZ_JACGXM010000011.1"/>
</dbReference>
<evidence type="ECO:0000256" key="2">
    <source>
        <dbReference type="ARBA" id="ARBA00023082"/>
    </source>
</evidence>
<evidence type="ECO:0000313" key="6">
    <source>
        <dbReference type="Proteomes" id="UP000294862"/>
    </source>
</evidence>
<name>A0A4R2IC16_9GAMM</name>
<dbReference type="GO" id="GO:0016987">
    <property type="term" value="F:sigma factor activity"/>
    <property type="evidence" value="ECO:0007669"/>
    <property type="project" value="UniProtKB-KW"/>
</dbReference>
<organism evidence="5 6">
    <name type="scientific">Dokdonella fugitiva</name>
    <dbReference type="NCBI Taxonomy" id="328517"/>
    <lineage>
        <taxon>Bacteria</taxon>
        <taxon>Pseudomonadati</taxon>
        <taxon>Pseudomonadota</taxon>
        <taxon>Gammaproteobacteria</taxon>
        <taxon>Lysobacterales</taxon>
        <taxon>Rhodanobacteraceae</taxon>
        <taxon>Dokdonella</taxon>
    </lineage>
</organism>
<dbReference type="InterPro" id="IPR036388">
    <property type="entry name" value="WH-like_DNA-bd_sf"/>
</dbReference>
<evidence type="ECO:0000256" key="3">
    <source>
        <dbReference type="ARBA" id="ARBA00023163"/>
    </source>
</evidence>
<dbReference type="EMBL" id="SLWQ01000002">
    <property type="protein sequence ID" value="TCO42081.1"/>
    <property type="molecule type" value="Genomic_DNA"/>
</dbReference>
<dbReference type="InterPro" id="IPR053812">
    <property type="entry name" value="HTH_Sigma70_ECF-like"/>
</dbReference>
<evidence type="ECO:0000313" key="5">
    <source>
        <dbReference type="EMBL" id="TCO42081.1"/>
    </source>
</evidence>
<dbReference type="PANTHER" id="PTHR43133">
    <property type="entry name" value="RNA POLYMERASE ECF-TYPE SIGMA FACTO"/>
    <property type="match status" value="1"/>
</dbReference>
<sequence length="188" mass="20518">MATPVQQDGEPAGLETDALFRQVYDRLKAMAGRQLGAGRHTLDATALVHELYLRIGGRGRELVFAHPQQFFAYAARAMRHLLADRARGRLRQRAGGEWVRTTLTGSDGRLALDSAEQALELDDALKRLEAVDARAARVVELVCFAGLDHAQAAEALGIGVRTIARDWRFARAFLKSELGEPDAADDGA</sequence>
<protein>
    <submittedName>
        <fullName evidence="5">RNA polymerase sigma factor (TIGR02999 family)</fullName>
    </submittedName>
</protein>
<evidence type="ECO:0000259" key="4">
    <source>
        <dbReference type="Pfam" id="PF07638"/>
    </source>
</evidence>
<evidence type="ECO:0000256" key="1">
    <source>
        <dbReference type="ARBA" id="ARBA00023015"/>
    </source>
</evidence>
<dbReference type="InterPro" id="IPR039425">
    <property type="entry name" value="RNA_pol_sigma-70-like"/>
</dbReference>
<gene>
    <name evidence="5" type="ORF">EV148_102440</name>
</gene>
<keyword evidence="2" id="KW-0731">Sigma factor</keyword>
<comment type="caution">
    <text evidence="5">The sequence shown here is derived from an EMBL/GenBank/DDBJ whole genome shotgun (WGS) entry which is preliminary data.</text>
</comment>
<reference evidence="5 6" key="1">
    <citation type="journal article" date="2015" name="Stand. Genomic Sci.">
        <title>Genomic Encyclopedia of Bacterial and Archaeal Type Strains, Phase III: the genomes of soil and plant-associated and newly described type strains.</title>
        <authorList>
            <person name="Whitman W.B."/>
            <person name="Woyke T."/>
            <person name="Klenk H.P."/>
            <person name="Zhou Y."/>
            <person name="Lilburn T.G."/>
            <person name="Beck B.J."/>
            <person name="De Vos P."/>
            <person name="Vandamme P."/>
            <person name="Eisen J.A."/>
            <person name="Garrity G."/>
            <person name="Hugenholtz P."/>
            <person name="Kyrpides N.C."/>
        </authorList>
    </citation>
    <scope>NUCLEOTIDE SEQUENCE [LARGE SCALE GENOMIC DNA]</scope>
    <source>
        <strain evidence="5 6">A3</strain>
    </source>
</reference>
<dbReference type="NCBIfam" id="TIGR02999">
    <property type="entry name" value="Sig-70_X6"/>
    <property type="match status" value="1"/>
</dbReference>
<keyword evidence="1" id="KW-0805">Transcription regulation</keyword>
<dbReference type="OrthoDB" id="128473at2"/>